<gene>
    <name evidence="1" type="ORF">PPENT_87.1.T0470083</name>
</gene>
<comment type="caution">
    <text evidence="1">The sequence shown here is derived from an EMBL/GenBank/DDBJ whole genome shotgun (WGS) entry which is preliminary data.</text>
</comment>
<name>A0A8S1UQB4_9CILI</name>
<protein>
    <submittedName>
        <fullName evidence="1">Uncharacterized protein</fullName>
    </submittedName>
</protein>
<reference evidence="1" key="1">
    <citation type="submission" date="2021-01" db="EMBL/GenBank/DDBJ databases">
        <authorList>
            <consortium name="Genoscope - CEA"/>
            <person name="William W."/>
        </authorList>
    </citation>
    <scope>NUCLEOTIDE SEQUENCE</scope>
</reference>
<keyword evidence="2" id="KW-1185">Reference proteome</keyword>
<dbReference type="EMBL" id="CAJJDO010000047">
    <property type="protein sequence ID" value="CAD8167368.1"/>
    <property type="molecule type" value="Genomic_DNA"/>
</dbReference>
<dbReference type="Proteomes" id="UP000689195">
    <property type="component" value="Unassembled WGS sequence"/>
</dbReference>
<evidence type="ECO:0000313" key="2">
    <source>
        <dbReference type="Proteomes" id="UP000689195"/>
    </source>
</evidence>
<proteinExistence type="predicted"/>
<dbReference type="OrthoDB" id="299896at2759"/>
<sequence>MQSEQEIFLKNGNKQMRQANMPQIKPRLWASIMLDKCDMIANLFQIFDQLIDPRLIFFDQDLTKQQSDIFFNAQALFPLFSRLEKSDPQICLYVTIKYGAKDIPGQFSGIIIFYNLFRFHIILIFKKQNNNLEYIKNRQNRKEKNMNRN</sequence>
<dbReference type="AlphaFoldDB" id="A0A8S1UQB4"/>
<evidence type="ECO:0000313" key="1">
    <source>
        <dbReference type="EMBL" id="CAD8167368.1"/>
    </source>
</evidence>
<organism evidence="1 2">
    <name type="scientific">Paramecium pentaurelia</name>
    <dbReference type="NCBI Taxonomy" id="43138"/>
    <lineage>
        <taxon>Eukaryota</taxon>
        <taxon>Sar</taxon>
        <taxon>Alveolata</taxon>
        <taxon>Ciliophora</taxon>
        <taxon>Intramacronucleata</taxon>
        <taxon>Oligohymenophorea</taxon>
        <taxon>Peniculida</taxon>
        <taxon>Parameciidae</taxon>
        <taxon>Paramecium</taxon>
    </lineage>
</organism>
<accession>A0A8S1UQB4</accession>